<dbReference type="STRING" id="168384.SAMN05660368_01819"/>
<keyword evidence="1" id="KW-0805">Transcription regulation</keyword>
<proteinExistence type="predicted"/>
<dbReference type="Pfam" id="PF00356">
    <property type="entry name" value="LacI"/>
    <property type="match status" value="1"/>
</dbReference>
<dbReference type="PANTHER" id="PTHR30146">
    <property type="entry name" value="LACI-RELATED TRANSCRIPTIONAL REPRESSOR"/>
    <property type="match status" value="1"/>
</dbReference>
<dbReference type="InterPro" id="IPR028082">
    <property type="entry name" value="Peripla_BP_I"/>
</dbReference>
<dbReference type="PANTHER" id="PTHR30146:SF109">
    <property type="entry name" value="HTH-TYPE TRANSCRIPTIONAL REGULATOR GALS"/>
    <property type="match status" value="1"/>
</dbReference>
<sequence>MLAGGGGVCYAKRKRLRRRRPEDVRWGRFMEKDKVYTINDIARELGVSKTTVSRAISGKGRISRETQEKVFAFIEQHDYRPNGPARALAQSKTYNLGLVFPADYSAVDFPFFKECMNGIYETASRYEYDVVIAIADDQDFSGSRHLVENRKVDGMILSRSTVGNSAMQHYLKEKQMPFVVVGPAEEAGAASVDNQNREGCCELTGILLLKGIRRLALLGGNRRHLVTESRLQGFKDAYRVQKIPEEESMIFFDIENYTATAAAVEQILAWGADGILCMDDFIASMLIGCLQERNIRIPEDMKLASFYDNPQFEFLSPTVTSLHYNTKGLGENACLTLLRLLGEDVTEEEAVLNYQVILRESTK</sequence>
<dbReference type="InterPro" id="IPR000843">
    <property type="entry name" value="HTH_LacI"/>
</dbReference>
<dbReference type="Pfam" id="PF13377">
    <property type="entry name" value="Peripla_BP_3"/>
    <property type="match status" value="1"/>
</dbReference>
<dbReference type="PROSITE" id="PS50932">
    <property type="entry name" value="HTH_LACI_2"/>
    <property type="match status" value="1"/>
</dbReference>
<protein>
    <submittedName>
        <fullName evidence="5">Transcriptional regulator, LacI family</fullName>
    </submittedName>
</protein>
<dbReference type="Gene3D" id="1.10.260.40">
    <property type="entry name" value="lambda repressor-like DNA-binding domains"/>
    <property type="match status" value="1"/>
</dbReference>
<evidence type="ECO:0000313" key="5">
    <source>
        <dbReference type="EMBL" id="EET62859.1"/>
    </source>
</evidence>
<organism evidence="5 6">
    <name type="scientific">Marvinbryantia formatexigens DSM 14469</name>
    <dbReference type="NCBI Taxonomy" id="478749"/>
    <lineage>
        <taxon>Bacteria</taxon>
        <taxon>Bacillati</taxon>
        <taxon>Bacillota</taxon>
        <taxon>Clostridia</taxon>
        <taxon>Lachnospirales</taxon>
        <taxon>Lachnospiraceae</taxon>
        <taxon>Marvinbryantia</taxon>
    </lineage>
</organism>
<keyword evidence="6" id="KW-1185">Reference proteome</keyword>
<accession>C6L9C0</accession>
<evidence type="ECO:0000256" key="2">
    <source>
        <dbReference type="ARBA" id="ARBA00023125"/>
    </source>
</evidence>
<dbReference type="GO" id="GO:0000976">
    <property type="term" value="F:transcription cis-regulatory region binding"/>
    <property type="evidence" value="ECO:0007669"/>
    <property type="project" value="TreeGrafter"/>
</dbReference>
<comment type="caution">
    <text evidence="5">The sequence shown here is derived from an EMBL/GenBank/DDBJ whole genome shotgun (WGS) entry which is preliminary data.</text>
</comment>
<feature type="domain" description="HTH lacI-type" evidence="4">
    <location>
        <begin position="36"/>
        <end position="90"/>
    </location>
</feature>
<dbReference type="SUPFAM" id="SSF47413">
    <property type="entry name" value="lambda repressor-like DNA-binding domains"/>
    <property type="match status" value="1"/>
</dbReference>
<name>C6L9C0_9FIRM</name>
<dbReference type="Proteomes" id="UP000005561">
    <property type="component" value="Unassembled WGS sequence"/>
</dbReference>
<dbReference type="AlphaFoldDB" id="C6L9C0"/>
<evidence type="ECO:0000313" key="6">
    <source>
        <dbReference type="Proteomes" id="UP000005561"/>
    </source>
</evidence>
<evidence type="ECO:0000256" key="1">
    <source>
        <dbReference type="ARBA" id="ARBA00023015"/>
    </source>
</evidence>
<keyword evidence="3" id="KW-0804">Transcription</keyword>
<dbReference type="SMART" id="SM00354">
    <property type="entry name" value="HTH_LACI"/>
    <property type="match status" value="1"/>
</dbReference>
<reference evidence="5" key="1">
    <citation type="submission" date="2009-07" db="EMBL/GenBank/DDBJ databases">
        <authorList>
            <person name="Weinstock G."/>
            <person name="Sodergren E."/>
            <person name="Clifton S."/>
            <person name="Fulton L."/>
            <person name="Fulton B."/>
            <person name="Courtney L."/>
            <person name="Fronick C."/>
            <person name="Harrison M."/>
            <person name="Strong C."/>
            <person name="Farmer C."/>
            <person name="Delahaunty K."/>
            <person name="Markovic C."/>
            <person name="Hall O."/>
            <person name="Minx P."/>
            <person name="Tomlinson C."/>
            <person name="Mitreva M."/>
            <person name="Nelson J."/>
            <person name="Hou S."/>
            <person name="Wollam A."/>
            <person name="Pepin K.H."/>
            <person name="Johnson M."/>
            <person name="Bhonagiri V."/>
            <person name="Nash W.E."/>
            <person name="Warren W."/>
            <person name="Chinwalla A."/>
            <person name="Mardis E.R."/>
            <person name="Wilson R.K."/>
        </authorList>
    </citation>
    <scope>NUCLEOTIDE SEQUENCE [LARGE SCALE GENOMIC DNA]</scope>
    <source>
        <strain evidence="5">DSM 14469</strain>
    </source>
</reference>
<dbReference type="eggNOG" id="COG1609">
    <property type="taxonomic scope" value="Bacteria"/>
</dbReference>
<dbReference type="Gene3D" id="3.40.50.2300">
    <property type="match status" value="2"/>
</dbReference>
<dbReference type="InterPro" id="IPR010982">
    <property type="entry name" value="Lambda_DNA-bd_dom_sf"/>
</dbReference>
<dbReference type="GO" id="GO:0003700">
    <property type="term" value="F:DNA-binding transcription factor activity"/>
    <property type="evidence" value="ECO:0007669"/>
    <property type="project" value="TreeGrafter"/>
</dbReference>
<dbReference type="InterPro" id="IPR046335">
    <property type="entry name" value="LacI/GalR-like_sensor"/>
</dbReference>
<keyword evidence="2" id="KW-0238">DNA-binding</keyword>
<dbReference type="CDD" id="cd01392">
    <property type="entry name" value="HTH_LacI"/>
    <property type="match status" value="1"/>
</dbReference>
<evidence type="ECO:0000256" key="3">
    <source>
        <dbReference type="ARBA" id="ARBA00023163"/>
    </source>
</evidence>
<evidence type="ECO:0000259" key="4">
    <source>
        <dbReference type="PROSITE" id="PS50932"/>
    </source>
</evidence>
<dbReference type="EMBL" id="ACCL02000001">
    <property type="protein sequence ID" value="EET62859.1"/>
    <property type="molecule type" value="Genomic_DNA"/>
</dbReference>
<gene>
    <name evidence="5" type="ORF">BRYFOR_05210</name>
</gene>
<dbReference type="SUPFAM" id="SSF53822">
    <property type="entry name" value="Periplasmic binding protein-like I"/>
    <property type="match status" value="1"/>
</dbReference>